<protein>
    <submittedName>
        <fullName evidence="2">Uncharacterized protein</fullName>
    </submittedName>
</protein>
<dbReference type="EMBL" id="JWIN03000010">
    <property type="protein sequence ID" value="KAB1272399.1"/>
    <property type="molecule type" value="Genomic_DNA"/>
</dbReference>
<sequence length="428" mass="45712">MGQDRRQLCICGRQHSVKTSFAAARGIQVRCLEELPARDTAGDRPPMPCPLTHNNSLVWAVLVIYSVNKPVLIPALEQTGTDIQTTQVDHCQGPGTPQAGKLVRELAGHVMPSGKVFKAGELRVTSVLRLETESNSALGGQGEERGRPEAVLGSLLSILGGGSTGGLGLCGDPSGSIMENELRGLDQMRKAEFSTRGRGLHRYNKGRESRWETLLCPEWARSQQRPGIALSPPAAYLFQWEPLPPWQEDTCTGGRGADSAKGPPRPPLELGSGSANGQEEGVSFLTGSPPSFPTNTMWTCNRGKEEWISLGNQGGLPGGSSLWDGLQGVIGCRELRINCCNKAKPPLAFGNPRTPPSFSLNGTEGAWYSHATLRGNGYALVHDSVTTLSFCLGSVDGAGDDGHQQEAVDSHHPVALAQPSVGRWDNPF</sequence>
<evidence type="ECO:0000313" key="2">
    <source>
        <dbReference type="EMBL" id="KAB1272399.1"/>
    </source>
</evidence>
<keyword evidence="3" id="KW-1185">Reference proteome</keyword>
<dbReference type="AlphaFoldDB" id="A0A5N4DMW0"/>
<organism evidence="2 3">
    <name type="scientific">Camelus dromedarius</name>
    <name type="common">Dromedary</name>
    <name type="synonym">Arabian camel</name>
    <dbReference type="NCBI Taxonomy" id="9838"/>
    <lineage>
        <taxon>Eukaryota</taxon>
        <taxon>Metazoa</taxon>
        <taxon>Chordata</taxon>
        <taxon>Craniata</taxon>
        <taxon>Vertebrata</taxon>
        <taxon>Euteleostomi</taxon>
        <taxon>Mammalia</taxon>
        <taxon>Eutheria</taxon>
        <taxon>Laurasiatheria</taxon>
        <taxon>Artiodactyla</taxon>
        <taxon>Tylopoda</taxon>
        <taxon>Camelidae</taxon>
        <taxon>Camelus</taxon>
    </lineage>
</organism>
<dbReference type="Proteomes" id="UP000299084">
    <property type="component" value="Unassembled WGS sequence"/>
</dbReference>
<evidence type="ECO:0000313" key="3">
    <source>
        <dbReference type="Proteomes" id="UP000299084"/>
    </source>
</evidence>
<comment type="caution">
    <text evidence="2">The sequence shown here is derived from an EMBL/GenBank/DDBJ whole genome shotgun (WGS) entry which is preliminary data.</text>
</comment>
<accession>A0A5N4DMW0</accession>
<evidence type="ECO:0000256" key="1">
    <source>
        <dbReference type="SAM" id="MobiDB-lite"/>
    </source>
</evidence>
<feature type="region of interest" description="Disordered" evidence="1">
    <location>
        <begin position="247"/>
        <end position="291"/>
    </location>
</feature>
<proteinExistence type="predicted"/>
<gene>
    <name evidence="2" type="ORF">Cadr_000015257</name>
</gene>
<reference evidence="2 3" key="1">
    <citation type="journal article" date="2019" name="Mol. Ecol. Resour.">
        <title>Improving Illumina assemblies with Hi-C and long reads: an example with the North African dromedary.</title>
        <authorList>
            <person name="Elbers J.P."/>
            <person name="Rogers M.F."/>
            <person name="Perelman P.L."/>
            <person name="Proskuryakova A.A."/>
            <person name="Serdyukova N.A."/>
            <person name="Johnson W.E."/>
            <person name="Horin P."/>
            <person name="Corander J."/>
            <person name="Murphy D."/>
            <person name="Burger P.A."/>
        </authorList>
    </citation>
    <scope>NUCLEOTIDE SEQUENCE [LARGE SCALE GENOMIC DNA]</scope>
    <source>
        <strain evidence="2">Drom800</strain>
        <tissue evidence="2">Blood</tissue>
    </source>
</reference>
<name>A0A5N4DMW0_CAMDR</name>